<evidence type="ECO:0000256" key="6">
    <source>
        <dbReference type="SAM" id="Phobius"/>
    </source>
</evidence>
<feature type="transmembrane region" description="Helical" evidence="6">
    <location>
        <begin position="346"/>
        <end position="365"/>
    </location>
</feature>
<dbReference type="Proteomes" id="UP000002528">
    <property type="component" value="Chromosome"/>
</dbReference>
<organism evidence="7 8">
    <name type="scientific">Pelagibacter ubique (strain HTCC1062)</name>
    <dbReference type="NCBI Taxonomy" id="335992"/>
    <lineage>
        <taxon>Bacteria</taxon>
        <taxon>Pseudomonadati</taxon>
        <taxon>Pseudomonadota</taxon>
        <taxon>Alphaproteobacteria</taxon>
        <taxon>Candidatus Pelagibacterales</taxon>
        <taxon>Candidatus Pelagibacteraceae</taxon>
        <taxon>Candidatus Pelagibacter</taxon>
    </lineage>
</organism>
<feature type="transmembrane region" description="Helical" evidence="6">
    <location>
        <begin position="31"/>
        <end position="52"/>
    </location>
</feature>
<accession>Q4FN69</accession>
<evidence type="ECO:0000313" key="7">
    <source>
        <dbReference type="EMBL" id="AAZ21370.1"/>
    </source>
</evidence>
<dbReference type="InterPro" id="IPR050833">
    <property type="entry name" value="Poly_Biosynth_Transport"/>
</dbReference>
<feature type="transmembrane region" description="Helical" evidence="6">
    <location>
        <begin position="251"/>
        <end position="271"/>
    </location>
</feature>
<dbReference type="AlphaFoldDB" id="Q4FN69"/>
<feature type="transmembrane region" description="Helical" evidence="6">
    <location>
        <begin position="323"/>
        <end position="340"/>
    </location>
</feature>
<reference evidence="7 8" key="1">
    <citation type="journal article" date="2005" name="Science">
        <title>Genome streamlining in a cosmopolitan oceanic bacterium.</title>
        <authorList>
            <person name="Giovannoni S.J."/>
            <person name="Tripp H.J."/>
            <person name="Givan S."/>
            <person name="Podar M."/>
            <person name="Vergin K.L."/>
            <person name="Baptista D."/>
            <person name="Bibbs L."/>
            <person name="Eads J."/>
            <person name="Richardson T.H."/>
            <person name="Noordewier M."/>
            <person name="Rappe M.S."/>
            <person name="Short J.M."/>
            <person name="Carrington J.C."/>
            <person name="Mathur E.J."/>
        </authorList>
    </citation>
    <scope>NUCLEOTIDE SEQUENCE [LARGE SCALE GENOMIC DNA]</scope>
    <source>
        <strain evidence="7 8">HTCC1062</strain>
    </source>
</reference>
<dbReference type="PANTHER" id="PTHR30250:SF11">
    <property type="entry name" value="O-ANTIGEN TRANSPORTER-RELATED"/>
    <property type="match status" value="1"/>
</dbReference>
<proteinExistence type="predicted"/>
<dbReference type="eggNOG" id="COG2244">
    <property type="taxonomic scope" value="Bacteria"/>
</dbReference>
<dbReference type="GO" id="GO:0005886">
    <property type="term" value="C:plasma membrane"/>
    <property type="evidence" value="ECO:0007669"/>
    <property type="project" value="UniProtKB-SubCell"/>
</dbReference>
<keyword evidence="4 6" id="KW-1133">Transmembrane helix</keyword>
<keyword evidence="8" id="KW-1185">Reference proteome</keyword>
<evidence type="ECO:0000256" key="2">
    <source>
        <dbReference type="ARBA" id="ARBA00022475"/>
    </source>
</evidence>
<feature type="transmembrane region" description="Helical" evidence="6">
    <location>
        <begin position="291"/>
        <end position="311"/>
    </location>
</feature>
<evidence type="ECO:0000256" key="5">
    <source>
        <dbReference type="ARBA" id="ARBA00023136"/>
    </source>
</evidence>
<sequence length="403" mass="47446">MISDLGFSTVGQNQINMNIKVNKFDLAQKNFLNTLNLSIILNAIFSLLFFLILKEFFDNGFLKLGPIKSNEFYKIAIILIIYTFVHQLNGLFISIYAAHNRYYFKIRLGYLSKIIETFLLFYCLYNNYNFETIVLYFLINKIFFFIFIIFDIVKSYNWIKFQFKLEKKYIKNNLDHALSYLLFPITNALKYQSTNLIINSILGPKYVALLSIYLTLARVMVNLTSITDGIIKIELAKLWISKQLKNLKKIFIFNIQVTFYVSIAIILVLSFSNQLIFNFWIGKDFNINQNLFFIFLISTFFQSLFNSSVALLTSTNNFKKITLYNFINAVIFILSLYFFMDFKPNLFIVAILFLISDLIIFYNALDFSSKMVKDNLRNSLIKIFSFKNFKEAISKIYKNYAKN</sequence>
<feature type="transmembrane region" description="Helical" evidence="6">
    <location>
        <begin position="134"/>
        <end position="153"/>
    </location>
</feature>
<gene>
    <name evidence="7" type="ordered locus">SAR11_0549</name>
</gene>
<keyword evidence="3 6" id="KW-0812">Transmembrane</keyword>
<dbReference type="PANTHER" id="PTHR30250">
    <property type="entry name" value="PST FAMILY PREDICTED COLANIC ACID TRANSPORTER"/>
    <property type="match status" value="1"/>
</dbReference>
<feature type="transmembrane region" description="Helical" evidence="6">
    <location>
        <begin position="72"/>
        <end position="98"/>
    </location>
</feature>
<dbReference type="STRING" id="335992.SAR11_0549"/>
<dbReference type="HOGENOM" id="CLU_683049_0_0_5"/>
<evidence type="ECO:0000256" key="1">
    <source>
        <dbReference type="ARBA" id="ARBA00004651"/>
    </source>
</evidence>
<protein>
    <submittedName>
        <fullName evidence="7">Uncharacterized protein</fullName>
    </submittedName>
</protein>
<evidence type="ECO:0000256" key="3">
    <source>
        <dbReference type="ARBA" id="ARBA00022692"/>
    </source>
</evidence>
<keyword evidence="5 6" id="KW-0472">Membrane</keyword>
<name>Q4FN69_PELUB</name>
<evidence type="ECO:0000256" key="4">
    <source>
        <dbReference type="ARBA" id="ARBA00022989"/>
    </source>
</evidence>
<keyword evidence="2" id="KW-1003">Cell membrane</keyword>
<dbReference type="EMBL" id="CP000084">
    <property type="protein sequence ID" value="AAZ21370.1"/>
    <property type="molecule type" value="Genomic_DNA"/>
</dbReference>
<dbReference type="KEGG" id="pub:SAR11_0549"/>
<evidence type="ECO:0000313" key="8">
    <source>
        <dbReference type="Proteomes" id="UP000002528"/>
    </source>
</evidence>
<comment type="subcellular location">
    <subcellularLocation>
        <location evidence="1">Cell membrane</location>
        <topology evidence="1">Multi-pass membrane protein</topology>
    </subcellularLocation>
</comment>